<evidence type="ECO:0000313" key="2">
    <source>
        <dbReference type="EMBL" id="CEJ79878.1"/>
    </source>
</evidence>
<name>A0A0A1SIA9_9HYPO</name>
<keyword evidence="3" id="KW-1185">Reference proteome</keyword>
<dbReference type="HOGENOM" id="CLU_016858_0_0_1"/>
<reference evidence="2 3" key="1">
    <citation type="journal article" date="2015" name="Genome Announc.">
        <title>Draft Genome Sequence and Gene Annotation of the Entomopathogenic Fungus Verticillium hemipterigenum.</title>
        <authorList>
            <person name="Horn F."/>
            <person name="Habel A."/>
            <person name="Scharf D.H."/>
            <person name="Dworschak J."/>
            <person name="Brakhage A.A."/>
            <person name="Guthke R."/>
            <person name="Hertweck C."/>
            <person name="Linde J."/>
        </authorList>
    </citation>
    <scope>NUCLEOTIDE SEQUENCE [LARGE SCALE GENOMIC DNA]</scope>
</reference>
<evidence type="ECO:0000313" key="3">
    <source>
        <dbReference type="Proteomes" id="UP000039046"/>
    </source>
</evidence>
<dbReference type="OrthoDB" id="4160836at2759"/>
<protein>
    <submittedName>
        <fullName evidence="2">Uncharacterized protein</fullName>
    </submittedName>
</protein>
<dbReference type="STRING" id="1531966.A0A0A1SIA9"/>
<feature type="compositionally biased region" description="Polar residues" evidence="1">
    <location>
        <begin position="205"/>
        <end position="231"/>
    </location>
</feature>
<sequence length="635" mass="70666">MDSRSPKRRRISREPADDQGQEQEQDNARDAPRLSPRLTRARRSSYASPTRASLARTDPEGLEQRDNETRERQQQRAAEAAAAREAVAGDNSQRTDAAELSRGRQAAATETQPPTASRRASSRAVAAAPSPARPNPRPFPPPGPPDEDPFLPRTSRAQPNTGITIPRPREPSLPPSNPDSITSTPPKGIHSSPSRWRSSRRGKTPKSSPLKQSPLQARSQAMNDNMQSPSARRSRNVLVQPGQDENVDLNPNVDPARKIPNHDPAKRKQRDKLQQEYEQLQRDWRIASAENQRLLRLQTSGRRVAATNQSAILDLLRRHLVPADLLAQPPQSQQLLMAALNPMGLVPFGTADTENATNEELESLANIKSHHPVVMTSEEELPYLQLFSPFEITTTIAAEARTADQPFRQRRLINIRSRESPPLFHSRIEMTVNPMSLEILELDVPAMDPAAKQELGPFAEKICSGRCNRSMQRNVGVLSWAMGEWHRIALQRAEGWARLEKELADKNAFFDAAAKLRTGKRRLQEIDGPESASTAPLNNADIIRFMGQQAFEIAVDQDGDSSSAAHIRLEWVIGFDWTGEAESKISALFGVPGKWRKVDRRGSLRRLPKLFQDLVNGGETVHLAARKIAALMMGE</sequence>
<feature type="compositionally biased region" description="Basic and acidic residues" evidence="1">
    <location>
        <begin position="57"/>
        <end position="74"/>
    </location>
</feature>
<gene>
    <name evidence="2" type="ORF">VHEMI00093</name>
</gene>
<dbReference type="AlphaFoldDB" id="A0A0A1SIA9"/>
<proteinExistence type="predicted"/>
<feature type="compositionally biased region" description="Pro residues" evidence="1">
    <location>
        <begin position="131"/>
        <end position="144"/>
    </location>
</feature>
<feature type="compositionally biased region" description="Low complexity" evidence="1">
    <location>
        <begin position="105"/>
        <end position="130"/>
    </location>
</feature>
<feature type="region of interest" description="Disordered" evidence="1">
    <location>
        <begin position="1"/>
        <end position="273"/>
    </location>
</feature>
<dbReference type="Proteomes" id="UP000039046">
    <property type="component" value="Unassembled WGS sequence"/>
</dbReference>
<evidence type="ECO:0000256" key="1">
    <source>
        <dbReference type="SAM" id="MobiDB-lite"/>
    </source>
</evidence>
<accession>A0A0A1SIA9</accession>
<organism evidence="2 3">
    <name type="scientific">[Torrubiella] hemipterigena</name>
    <dbReference type="NCBI Taxonomy" id="1531966"/>
    <lineage>
        <taxon>Eukaryota</taxon>
        <taxon>Fungi</taxon>
        <taxon>Dikarya</taxon>
        <taxon>Ascomycota</taxon>
        <taxon>Pezizomycotina</taxon>
        <taxon>Sordariomycetes</taxon>
        <taxon>Hypocreomycetidae</taxon>
        <taxon>Hypocreales</taxon>
        <taxon>Clavicipitaceae</taxon>
        <taxon>Clavicipitaceae incertae sedis</taxon>
        <taxon>'Torrubiella' clade</taxon>
    </lineage>
</organism>
<feature type="compositionally biased region" description="Basic residues" evidence="1">
    <location>
        <begin position="1"/>
        <end position="11"/>
    </location>
</feature>
<dbReference type="EMBL" id="CDHN01000001">
    <property type="protein sequence ID" value="CEJ79878.1"/>
    <property type="molecule type" value="Genomic_DNA"/>
</dbReference>
<feature type="compositionally biased region" description="Low complexity" evidence="1">
    <location>
        <begin position="75"/>
        <end position="86"/>
    </location>
</feature>
<feature type="compositionally biased region" description="Basic and acidic residues" evidence="1">
    <location>
        <begin position="255"/>
        <end position="273"/>
    </location>
</feature>